<protein>
    <recommendedName>
        <fullName evidence="4">Multiple C2 domain-containing protein</fullName>
    </recommendedName>
</protein>
<keyword evidence="3" id="KW-0812">Transmembrane</keyword>
<evidence type="ECO:0000313" key="5">
    <source>
        <dbReference type="EMBL" id="KNC76270.1"/>
    </source>
</evidence>
<dbReference type="OrthoDB" id="5973539at2759"/>
<organism evidence="5 6">
    <name type="scientific">Sphaeroforma arctica JP610</name>
    <dbReference type="NCBI Taxonomy" id="667725"/>
    <lineage>
        <taxon>Eukaryota</taxon>
        <taxon>Ichthyosporea</taxon>
        <taxon>Ichthyophonida</taxon>
        <taxon>Sphaeroforma</taxon>
    </lineage>
</organism>
<feature type="region of interest" description="Disordered" evidence="2">
    <location>
        <begin position="86"/>
        <end position="119"/>
    </location>
</feature>
<feature type="domain" description="Multiple C2" evidence="4">
    <location>
        <begin position="136"/>
        <end position="222"/>
    </location>
</feature>
<dbReference type="PANTHER" id="PTHR31425">
    <property type="entry name" value="PHOSPHORIBOSYLANTHRANILATE TRANSFERASE ISOFORM 1"/>
    <property type="match status" value="1"/>
</dbReference>
<dbReference type="InterPro" id="IPR047259">
    <property type="entry name" value="QUIRKY-like"/>
</dbReference>
<dbReference type="GeneID" id="25911724"/>
<feature type="transmembrane region" description="Helical" evidence="3">
    <location>
        <begin position="164"/>
        <end position="196"/>
    </location>
</feature>
<feature type="transmembrane region" description="Helical" evidence="3">
    <location>
        <begin position="15"/>
        <end position="46"/>
    </location>
</feature>
<gene>
    <name evidence="5" type="ORF">SARC_11220</name>
</gene>
<keyword evidence="6" id="KW-1185">Reference proteome</keyword>
<keyword evidence="1" id="KW-0677">Repeat</keyword>
<feature type="compositionally biased region" description="Basic and acidic residues" evidence="2">
    <location>
        <begin position="92"/>
        <end position="101"/>
    </location>
</feature>
<evidence type="ECO:0000313" key="6">
    <source>
        <dbReference type="Proteomes" id="UP000054560"/>
    </source>
</evidence>
<dbReference type="Pfam" id="PF08372">
    <property type="entry name" value="PRT_C"/>
    <property type="match status" value="1"/>
</dbReference>
<dbReference type="RefSeq" id="XP_014150172.1">
    <property type="nucleotide sequence ID" value="XM_014294697.1"/>
</dbReference>
<keyword evidence="3" id="KW-0472">Membrane</keyword>
<accession>A0A0L0FHP0</accession>
<proteinExistence type="predicted"/>
<evidence type="ECO:0000256" key="2">
    <source>
        <dbReference type="SAM" id="MobiDB-lite"/>
    </source>
</evidence>
<keyword evidence="3" id="KW-1133">Transmembrane helix</keyword>
<name>A0A0L0FHP0_9EUKA</name>
<dbReference type="InterPro" id="IPR013583">
    <property type="entry name" value="MCTP_C"/>
</dbReference>
<sequence>MSDYVMEWTDVPFSIFINLLWCFYCFHSHLILPHLMLFIAASCMWYRSSMVHLPTRQLPQILQDIQDEDSDEEGADEEELDDALNTFSEGGELEKSSKKEADDDETGKKKKSGSGNSANPIAQLQHTINVITRAMLTVQNKLGLVASLMEAVVTPLTWDDPRITLLIASACGLLGMVQLLILPSRYVFMVLGLIVFRHPILRSDGSVPANFLSRLPNRKKEMDLLL</sequence>
<evidence type="ECO:0000259" key="4">
    <source>
        <dbReference type="Pfam" id="PF08372"/>
    </source>
</evidence>
<evidence type="ECO:0000256" key="1">
    <source>
        <dbReference type="ARBA" id="ARBA00022737"/>
    </source>
</evidence>
<dbReference type="Proteomes" id="UP000054560">
    <property type="component" value="Unassembled WGS sequence"/>
</dbReference>
<evidence type="ECO:0000256" key="3">
    <source>
        <dbReference type="SAM" id="Phobius"/>
    </source>
</evidence>
<dbReference type="PANTHER" id="PTHR31425:SF50">
    <property type="entry name" value="FT-INTERACTING PROTEIN 3-RELATED"/>
    <property type="match status" value="1"/>
</dbReference>
<reference evidence="5 6" key="1">
    <citation type="submission" date="2011-02" db="EMBL/GenBank/DDBJ databases">
        <title>The Genome Sequence of Sphaeroforma arctica JP610.</title>
        <authorList>
            <consortium name="The Broad Institute Genome Sequencing Platform"/>
            <person name="Russ C."/>
            <person name="Cuomo C."/>
            <person name="Young S.K."/>
            <person name="Zeng Q."/>
            <person name="Gargeya S."/>
            <person name="Alvarado L."/>
            <person name="Berlin A."/>
            <person name="Chapman S.B."/>
            <person name="Chen Z."/>
            <person name="Freedman E."/>
            <person name="Gellesch M."/>
            <person name="Goldberg J."/>
            <person name="Griggs A."/>
            <person name="Gujja S."/>
            <person name="Heilman E."/>
            <person name="Heiman D."/>
            <person name="Howarth C."/>
            <person name="Mehta T."/>
            <person name="Neiman D."/>
            <person name="Pearson M."/>
            <person name="Roberts A."/>
            <person name="Saif S."/>
            <person name="Shea T."/>
            <person name="Shenoy N."/>
            <person name="Sisk P."/>
            <person name="Stolte C."/>
            <person name="Sykes S."/>
            <person name="White J."/>
            <person name="Yandava C."/>
            <person name="Burger G."/>
            <person name="Gray M.W."/>
            <person name="Holland P.W.H."/>
            <person name="King N."/>
            <person name="Lang F.B.F."/>
            <person name="Roger A.J."/>
            <person name="Ruiz-Trillo I."/>
            <person name="Haas B."/>
            <person name="Nusbaum C."/>
            <person name="Birren B."/>
        </authorList>
    </citation>
    <scope>NUCLEOTIDE SEQUENCE [LARGE SCALE GENOMIC DNA]</scope>
    <source>
        <strain evidence="5 6">JP610</strain>
    </source>
</reference>
<dbReference type="EMBL" id="KQ243174">
    <property type="protein sequence ID" value="KNC76270.1"/>
    <property type="molecule type" value="Genomic_DNA"/>
</dbReference>
<dbReference type="AlphaFoldDB" id="A0A0L0FHP0"/>